<organism evidence="2 3">
    <name type="scientific">Bathycoccus prasinos</name>
    <dbReference type="NCBI Taxonomy" id="41875"/>
    <lineage>
        <taxon>Eukaryota</taxon>
        <taxon>Viridiplantae</taxon>
        <taxon>Chlorophyta</taxon>
        <taxon>Mamiellophyceae</taxon>
        <taxon>Mamiellales</taxon>
        <taxon>Bathycoccaceae</taxon>
        <taxon>Bathycoccus</taxon>
    </lineage>
</organism>
<dbReference type="RefSeq" id="XP_007513574.1">
    <property type="nucleotide sequence ID" value="XM_007513512.1"/>
</dbReference>
<dbReference type="EMBL" id="FO082275">
    <property type="protein sequence ID" value="CCO16099.1"/>
    <property type="molecule type" value="Genomic_DNA"/>
</dbReference>
<proteinExistence type="predicted"/>
<dbReference type="InterPro" id="IPR052050">
    <property type="entry name" value="SecEffector_AnkRepeat"/>
</dbReference>
<feature type="compositionally biased region" description="Basic residues" evidence="1">
    <location>
        <begin position="1"/>
        <end position="21"/>
    </location>
</feature>
<dbReference type="SUPFAM" id="SSF48403">
    <property type="entry name" value="Ankyrin repeat"/>
    <property type="match status" value="1"/>
</dbReference>
<reference evidence="2 3" key="1">
    <citation type="submission" date="2011-10" db="EMBL/GenBank/DDBJ databases">
        <authorList>
            <person name="Genoscope - CEA"/>
        </authorList>
    </citation>
    <scope>NUCLEOTIDE SEQUENCE [LARGE SCALE GENOMIC DNA]</scope>
    <source>
        <strain evidence="2 3">RCC 1105</strain>
    </source>
</reference>
<dbReference type="OrthoDB" id="194358at2759"/>
<evidence type="ECO:0000256" key="1">
    <source>
        <dbReference type="SAM" id="MobiDB-lite"/>
    </source>
</evidence>
<keyword evidence="3" id="KW-1185">Reference proteome</keyword>
<sequence>MGGGEKKKKQLSGAQKRKKKREKEDLAAEMERLKLGPTKLWTGLVLHHKDVFVSHVIPKLNRTDRWFFSKVNRESRGVLKYAGVDVSKLGCAVYECSSISTLAWAWNHFPWGEKFEDGTVRDQAWFCEQVAGTNKLEFLKWAREVKQCEWDEKTINSAADEGNLEMLKYCFSNDCPGDEEKSCRLAASGGHLDCVRFLLDKLKPSRETEEKAVIQAAGDGRTNIVKYFVEERNITDALKFDLVLGAAVFGNLDCLKYLVEEAKAPLNNFLYVAYARYKEHPDCVHYLLEKGCPEPTDEEYAEFVERVQREERETSS</sequence>
<dbReference type="InterPro" id="IPR036770">
    <property type="entry name" value="Ankyrin_rpt-contain_sf"/>
</dbReference>
<dbReference type="PANTHER" id="PTHR46586:SF3">
    <property type="entry name" value="ANKYRIN REPEAT-CONTAINING PROTEIN"/>
    <property type="match status" value="1"/>
</dbReference>
<dbReference type="Proteomes" id="UP000198341">
    <property type="component" value="Chromosome 4"/>
</dbReference>
<dbReference type="AlphaFoldDB" id="K8EDN4"/>
<dbReference type="KEGG" id="bpg:Bathy04g02180"/>
<dbReference type="InterPro" id="IPR002110">
    <property type="entry name" value="Ankyrin_rpt"/>
</dbReference>
<dbReference type="PANTHER" id="PTHR46586">
    <property type="entry name" value="ANKYRIN REPEAT-CONTAINING PROTEIN"/>
    <property type="match status" value="1"/>
</dbReference>
<dbReference type="GeneID" id="19016243"/>
<dbReference type="Gene3D" id="1.25.40.20">
    <property type="entry name" value="Ankyrin repeat-containing domain"/>
    <property type="match status" value="1"/>
</dbReference>
<protein>
    <submittedName>
        <fullName evidence="2">Uncharacterized protein</fullName>
    </submittedName>
</protein>
<evidence type="ECO:0000313" key="3">
    <source>
        <dbReference type="Proteomes" id="UP000198341"/>
    </source>
</evidence>
<accession>K8EDN4</accession>
<dbReference type="Pfam" id="PF12796">
    <property type="entry name" value="Ank_2"/>
    <property type="match status" value="1"/>
</dbReference>
<evidence type="ECO:0000313" key="2">
    <source>
        <dbReference type="EMBL" id="CCO16099.1"/>
    </source>
</evidence>
<name>K8EDN4_9CHLO</name>
<gene>
    <name evidence="2" type="ORF">Bathy04g02180</name>
</gene>
<feature type="region of interest" description="Disordered" evidence="1">
    <location>
        <begin position="1"/>
        <end position="25"/>
    </location>
</feature>